<organism evidence="1">
    <name type="scientific">Anguilla anguilla</name>
    <name type="common">European freshwater eel</name>
    <name type="synonym">Muraena anguilla</name>
    <dbReference type="NCBI Taxonomy" id="7936"/>
    <lineage>
        <taxon>Eukaryota</taxon>
        <taxon>Metazoa</taxon>
        <taxon>Chordata</taxon>
        <taxon>Craniata</taxon>
        <taxon>Vertebrata</taxon>
        <taxon>Euteleostomi</taxon>
        <taxon>Actinopterygii</taxon>
        <taxon>Neopterygii</taxon>
        <taxon>Teleostei</taxon>
        <taxon>Anguilliformes</taxon>
        <taxon>Anguillidae</taxon>
        <taxon>Anguilla</taxon>
    </lineage>
</organism>
<reference evidence="1" key="1">
    <citation type="submission" date="2014-11" db="EMBL/GenBank/DDBJ databases">
        <authorList>
            <person name="Amaro Gonzalez C."/>
        </authorList>
    </citation>
    <scope>NUCLEOTIDE SEQUENCE</scope>
</reference>
<name>A0A0E9SGR3_ANGAN</name>
<protein>
    <submittedName>
        <fullName evidence="1">Uncharacterized protein</fullName>
    </submittedName>
</protein>
<dbReference type="EMBL" id="GBXM01068874">
    <property type="protein sequence ID" value="JAH39703.1"/>
    <property type="molecule type" value="Transcribed_RNA"/>
</dbReference>
<accession>A0A0E9SGR3</accession>
<proteinExistence type="predicted"/>
<sequence>MQTGMFAEYNTP</sequence>
<evidence type="ECO:0000313" key="1">
    <source>
        <dbReference type="EMBL" id="JAH39703.1"/>
    </source>
</evidence>
<reference evidence="1" key="2">
    <citation type="journal article" date="2015" name="Fish Shellfish Immunol.">
        <title>Early steps in the European eel (Anguilla anguilla)-Vibrio vulnificus interaction in the gills: Role of the RtxA13 toxin.</title>
        <authorList>
            <person name="Callol A."/>
            <person name="Pajuelo D."/>
            <person name="Ebbesson L."/>
            <person name="Teles M."/>
            <person name="MacKenzie S."/>
            <person name="Amaro C."/>
        </authorList>
    </citation>
    <scope>NUCLEOTIDE SEQUENCE</scope>
</reference>